<keyword evidence="1" id="KW-1133">Transmembrane helix</keyword>
<proteinExistence type="predicted"/>
<evidence type="ECO:0000313" key="2">
    <source>
        <dbReference type="EMBL" id="KKL53901.1"/>
    </source>
</evidence>
<keyword evidence="1" id="KW-0812">Transmembrane</keyword>
<sequence length="84" mass="10305">MYTEEDVNDLRFQKSLDEKFVNRYKFFEWRRKQLKKLNKTIRDNTVKKVFLLISLGLSNIALWVLERFTKVINLLIVIRDKKKK</sequence>
<organism evidence="2">
    <name type="scientific">marine sediment metagenome</name>
    <dbReference type="NCBI Taxonomy" id="412755"/>
    <lineage>
        <taxon>unclassified sequences</taxon>
        <taxon>metagenomes</taxon>
        <taxon>ecological metagenomes</taxon>
    </lineage>
</organism>
<reference evidence="2" key="1">
    <citation type="journal article" date="2015" name="Nature">
        <title>Complex archaea that bridge the gap between prokaryotes and eukaryotes.</title>
        <authorList>
            <person name="Spang A."/>
            <person name="Saw J.H."/>
            <person name="Jorgensen S.L."/>
            <person name="Zaremba-Niedzwiedzka K."/>
            <person name="Martijn J."/>
            <person name="Lind A.E."/>
            <person name="van Eijk R."/>
            <person name="Schleper C."/>
            <person name="Guy L."/>
            <person name="Ettema T.J."/>
        </authorList>
    </citation>
    <scope>NUCLEOTIDE SEQUENCE</scope>
</reference>
<dbReference type="EMBL" id="LAZR01031386">
    <property type="protein sequence ID" value="KKL53901.1"/>
    <property type="molecule type" value="Genomic_DNA"/>
</dbReference>
<name>A0A0F9DJA0_9ZZZZ</name>
<comment type="caution">
    <text evidence="2">The sequence shown here is derived from an EMBL/GenBank/DDBJ whole genome shotgun (WGS) entry which is preliminary data.</text>
</comment>
<keyword evidence="1" id="KW-0472">Membrane</keyword>
<evidence type="ECO:0000256" key="1">
    <source>
        <dbReference type="SAM" id="Phobius"/>
    </source>
</evidence>
<accession>A0A0F9DJA0</accession>
<dbReference type="AlphaFoldDB" id="A0A0F9DJA0"/>
<feature type="transmembrane region" description="Helical" evidence="1">
    <location>
        <begin position="49"/>
        <end position="65"/>
    </location>
</feature>
<gene>
    <name evidence="2" type="ORF">LCGC14_2270720</name>
</gene>
<protein>
    <submittedName>
        <fullName evidence="2">Uncharacterized protein</fullName>
    </submittedName>
</protein>